<accession>A0ABN9UUT3</accession>
<feature type="region of interest" description="Disordered" evidence="1">
    <location>
        <begin position="1"/>
        <end position="47"/>
    </location>
</feature>
<dbReference type="EMBL" id="CAUYUJ010016146">
    <property type="protein sequence ID" value="CAK0862295.1"/>
    <property type="molecule type" value="Genomic_DNA"/>
</dbReference>
<feature type="non-terminal residue" evidence="2">
    <location>
        <position position="186"/>
    </location>
</feature>
<dbReference type="Proteomes" id="UP001189429">
    <property type="component" value="Unassembled WGS sequence"/>
</dbReference>
<feature type="non-terminal residue" evidence="2">
    <location>
        <position position="1"/>
    </location>
</feature>
<evidence type="ECO:0000256" key="1">
    <source>
        <dbReference type="SAM" id="MobiDB-lite"/>
    </source>
</evidence>
<feature type="compositionally biased region" description="Basic and acidic residues" evidence="1">
    <location>
        <begin position="94"/>
        <end position="103"/>
    </location>
</feature>
<comment type="caution">
    <text evidence="2">The sequence shown here is derived from an EMBL/GenBank/DDBJ whole genome shotgun (WGS) entry which is preliminary data.</text>
</comment>
<feature type="compositionally biased region" description="Basic residues" evidence="1">
    <location>
        <begin position="170"/>
        <end position="186"/>
    </location>
</feature>
<sequence length="186" mass="19135">PSGRMGGCPGGPRGRGVAPGRGLLPVAASLPPGLPEGPRGLPASLPRVCRLPPGAVRTVPVRAEGRRRQRFPGVLRALLRPRGRGGPPGQVAERLPHGPERPRRGAVSLAPAALPPLGAAPDRGLPGEGRLVPAPGRQTPARGPQPRGLRAPGRRARVVETPSGRGSRAGPRRGRRARAAARRGEG</sequence>
<proteinExistence type="predicted"/>
<feature type="region of interest" description="Disordered" evidence="1">
    <location>
        <begin position="78"/>
        <end position="186"/>
    </location>
</feature>
<feature type="compositionally biased region" description="Low complexity" evidence="1">
    <location>
        <begin position="140"/>
        <end position="151"/>
    </location>
</feature>
<gene>
    <name evidence="2" type="ORF">PCOR1329_LOCUS50748</name>
</gene>
<evidence type="ECO:0000313" key="3">
    <source>
        <dbReference type="Proteomes" id="UP001189429"/>
    </source>
</evidence>
<evidence type="ECO:0000313" key="2">
    <source>
        <dbReference type="EMBL" id="CAK0862295.1"/>
    </source>
</evidence>
<keyword evidence="3" id="KW-1185">Reference proteome</keyword>
<feature type="compositionally biased region" description="Gly residues" evidence="1">
    <location>
        <begin position="1"/>
        <end position="19"/>
    </location>
</feature>
<organism evidence="2 3">
    <name type="scientific">Prorocentrum cordatum</name>
    <dbReference type="NCBI Taxonomy" id="2364126"/>
    <lineage>
        <taxon>Eukaryota</taxon>
        <taxon>Sar</taxon>
        <taxon>Alveolata</taxon>
        <taxon>Dinophyceae</taxon>
        <taxon>Prorocentrales</taxon>
        <taxon>Prorocentraceae</taxon>
        <taxon>Prorocentrum</taxon>
    </lineage>
</organism>
<name>A0ABN9UUT3_9DINO</name>
<reference evidence="2" key="1">
    <citation type="submission" date="2023-10" db="EMBL/GenBank/DDBJ databases">
        <authorList>
            <person name="Chen Y."/>
            <person name="Shah S."/>
            <person name="Dougan E. K."/>
            <person name="Thang M."/>
            <person name="Chan C."/>
        </authorList>
    </citation>
    <scope>NUCLEOTIDE SEQUENCE [LARGE SCALE GENOMIC DNA]</scope>
</reference>
<protein>
    <submittedName>
        <fullName evidence="2">Uncharacterized protein</fullName>
    </submittedName>
</protein>
<feature type="compositionally biased region" description="Low complexity" evidence="1">
    <location>
        <begin position="105"/>
        <end position="124"/>
    </location>
</feature>